<keyword evidence="3" id="KW-1185">Reference proteome</keyword>
<gene>
    <name evidence="2" type="ORF">GCM10022204_05170</name>
</gene>
<dbReference type="InterPro" id="IPR050312">
    <property type="entry name" value="IolE/XylAMocC-like"/>
</dbReference>
<evidence type="ECO:0000313" key="3">
    <source>
        <dbReference type="Proteomes" id="UP001500051"/>
    </source>
</evidence>
<sequence>MPNPDQLSVQLYTVRGALEEDFDGTLAKIAAFGYTQVEPFAFTRYLSELTAGLSAHGLTAPTTHMGLLAADDQDEILAAARELGIKTVIVPSSPRTAWETAEGIAGVAADLNAAATKAAEYGLTVGYHNHEYELVSTIDGVHGLEVLAEQLDDGVVLEVDTYWAHVGGADVPALLERLGDRVVALHIKDGDGSLDNKKQVAVGSGSVPVDDYMAAAPNALFVVELDDSEGDLVEAVGASRAYLVAGSADKGGAR</sequence>
<evidence type="ECO:0000259" key="1">
    <source>
        <dbReference type="Pfam" id="PF01261"/>
    </source>
</evidence>
<dbReference type="SUPFAM" id="SSF51658">
    <property type="entry name" value="Xylose isomerase-like"/>
    <property type="match status" value="1"/>
</dbReference>
<dbReference type="GO" id="GO:0016853">
    <property type="term" value="F:isomerase activity"/>
    <property type="evidence" value="ECO:0007669"/>
    <property type="project" value="UniProtKB-KW"/>
</dbReference>
<dbReference type="Proteomes" id="UP001500051">
    <property type="component" value="Unassembled WGS sequence"/>
</dbReference>
<proteinExistence type="predicted"/>
<protein>
    <submittedName>
        <fullName evidence="2">Sugar phosphate isomerase/epimerase</fullName>
    </submittedName>
</protein>
<keyword evidence="2" id="KW-0413">Isomerase</keyword>
<dbReference type="Pfam" id="PF01261">
    <property type="entry name" value="AP_endonuc_2"/>
    <property type="match status" value="1"/>
</dbReference>
<feature type="domain" description="Xylose isomerase-like TIM barrel" evidence="1">
    <location>
        <begin position="27"/>
        <end position="215"/>
    </location>
</feature>
<organism evidence="2 3">
    <name type="scientific">Microlunatus aurantiacus</name>
    <dbReference type="NCBI Taxonomy" id="446786"/>
    <lineage>
        <taxon>Bacteria</taxon>
        <taxon>Bacillati</taxon>
        <taxon>Actinomycetota</taxon>
        <taxon>Actinomycetes</taxon>
        <taxon>Propionibacteriales</taxon>
        <taxon>Propionibacteriaceae</taxon>
        <taxon>Microlunatus</taxon>
    </lineage>
</organism>
<dbReference type="EMBL" id="BAAAYX010000002">
    <property type="protein sequence ID" value="GAA3692633.1"/>
    <property type="molecule type" value="Genomic_DNA"/>
</dbReference>
<dbReference type="PANTHER" id="PTHR12110">
    <property type="entry name" value="HYDROXYPYRUVATE ISOMERASE"/>
    <property type="match status" value="1"/>
</dbReference>
<reference evidence="3" key="1">
    <citation type="journal article" date="2019" name="Int. J. Syst. Evol. Microbiol.">
        <title>The Global Catalogue of Microorganisms (GCM) 10K type strain sequencing project: providing services to taxonomists for standard genome sequencing and annotation.</title>
        <authorList>
            <consortium name="The Broad Institute Genomics Platform"/>
            <consortium name="The Broad Institute Genome Sequencing Center for Infectious Disease"/>
            <person name="Wu L."/>
            <person name="Ma J."/>
        </authorList>
    </citation>
    <scope>NUCLEOTIDE SEQUENCE [LARGE SCALE GENOMIC DNA]</scope>
    <source>
        <strain evidence="3">JCM 16548</strain>
    </source>
</reference>
<evidence type="ECO:0000313" key="2">
    <source>
        <dbReference type="EMBL" id="GAA3692633.1"/>
    </source>
</evidence>
<dbReference type="InterPro" id="IPR036237">
    <property type="entry name" value="Xyl_isomerase-like_sf"/>
</dbReference>
<dbReference type="InterPro" id="IPR013022">
    <property type="entry name" value="Xyl_isomerase-like_TIM-brl"/>
</dbReference>
<dbReference type="PANTHER" id="PTHR12110:SF41">
    <property type="entry name" value="INOSOSE DEHYDRATASE"/>
    <property type="match status" value="1"/>
</dbReference>
<dbReference type="Gene3D" id="3.20.20.150">
    <property type="entry name" value="Divalent-metal-dependent TIM barrel enzymes"/>
    <property type="match status" value="1"/>
</dbReference>
<name>A0ABP7CPB2_9ACTN</name>
<accession>A0ABP7CPB2</accession>
<comment type="caution">
    <text evidence="2">The sequence shown here is derived from an EMBL/GenBank/DDBJ whole genome shotgun (WGS) entry which is preliminary data.</text>
</comment>
<dbReference type="RefSeq" id="WP_344810703.1">
    <property type="nucleotide sequence ID" value="NZ_BAAAYX010000002.1"/>
</dbReference>